<evidence type="ECO:0000256" key="1">
    <source>
        <dbReference type="SAM" id="Phobius"/>
    </source>
</evidence>
<dbReference type="AlphaFoldDB" id="A0AAU7ZMD1"/>
<dbReference type="InterPro" id="IPR029063">
    <property type="entry name" value="SAM-dependent_MTases_sf"/>
</dbReference>
<dbReference type="Pfam" id="PF08241">
    <property type="entry name" value="Methyltransf_11"/>
    <property type="match status" value="1"/>
</dbReference>
<keyword evidence="1" id="KW-0472">Membrane</keyword>
<dbReference type="InterPro" id="IPR013216">
    <property type="entry name" value="Methyltransf_11"/>
</dbReference>
<dbReference type="PANTHER" id="PTHR45277">
    <property type="entry name" value="EXPRESSED PROTEIN"/>
    <property type="match status" value="1"/>
</dbReference>
<dbReference type="SUPFAM" id="SSF53335">
    <property type="entry name" value="S-adenosyl-L-methionine-dependent methyltransferases"/>
    <property type="match status" value="1"/>
</dbReference>
<feature type="transmembrane region" description="Helical" evidence="1">
    <location>
        <begin position="21"/>
        <end position="40"/>
    </location>
</feature>
<keyword evidence="3" id="KW-0489">Methyltransferase</keyword>
<sequence length="249" mass="27316">MYTELTNKPDYGVDAPAVMRNFFLFGAACLLLAIFAPRVLHLGPIELNTRSMYWPAGFLIGEGFLFLLYVKVGKFRHRDFMLSLHPWRGDENVLDVGCGRGLLLAGAAKRIAALSGTGHVTGIDVWSNVDMGGNSAAATQRNLDLEGVSDYCTLLSQPAQQMSFPDATFDVVVSNLCIHNIYDQPTRHQALLQIVRVLKPGGVALISDYKLTGEYATEFRNAGLVVEKKRGSLVTTFPPLTVIIARKPM</sequence>
<keyword evidence="3" id="KW-0808">Transferase</keyword>
<gene>
    <name evidence="3" type="ORF">RBB77_16135</name>
</gene>
<accession>A0AAU7ZMD1</accession>
<name>A0AAU7ZMD1_9BACT</name>
<proteinExistence type="predicted"/>
<protein>
    <submittedName>
        <fullName evidence="3">Class I SAM-dependent methyltransferase</fullName>
        <ecNumber evidence="3">2.1.-.-</ecNumber>
    </submittedName>
</protein>
<dbReference type="GO" id="GO:0032259">
    <property type="term" value="P:methylation"/>
    <property type="evidence" value="ECO:0007669"/>
    <property type="project" value="UniProtKB-KW"/>
</dbReference>
<organism evidence="3">
    <name type="scientific">Tunturiibacter psychrotolerans</name>
    <dbReference type="NCBI Taxonomy" id="3069686"/>
    <lineage>
        <taxon>Bacteria</taxon>
        <taxon>Pseudomonadati</taxon>
        <taxon>Acidobacteriota</taxon>
        <taxon>Terriglobia</taxon>
        <taxon>Terriglobales</taxon>
        <taxon>Acidobacteriaceae</taxon>
        <taxon>Tunturiibacter</taxon>
    </lineage>
</organism>
<evidence type="ECO:0000259" key="2">
    <source>
        <dbReference type="Pfam" id="PF08241"/>
    </source>
</evidence>
<dbReference type="CDD" id="cd02440">
    <property type="entry name" value="AdoMet_MTases"/>
    <property type="match status" value="1"/>
</dbReference>
<feature type="transmembrane region" description="Helical" evidence="1">
    <location>
        <begin position="52"/>
        <end position="70"/>
    </location>
</feature>
<dbReference type="PANTHER" id="PTHR45277:SF1">
    <property type="entry name" value="EXPRESSED PROTEIN"/>
    <property type="match status" value="1"/>
</dbReference>
<keyword evidence="1" id="KW-1133">Transmembrane helix</keyword>
<reference evidence="3" key="1">
    <citation type="submission" date="2023-08" db="EMBL/GenBank/DDBJ databases">
        <authorList>
            <person name="Messyasz A."/>
            <person name="Mannisto M.K."/>
            <person name="Kerkhof L.J."/>
            <person name="Haggblom M."/>
        </authorList>
    </citation>
    <scope>NUCLEOTIDE SEQUENCE</scope>
    <source>
        <strain evidence="3">X5P6</strain>
    </source>
</reference>
<dbReference type="KEGG" id="tpsc:RBB77_16135"/>
<dbReference type="RefSeq" id="WP_353062811.1">
    <property type="nucleotide sequence ID" value="NZ_CP132942.1"/>
</dbReference>
<feature type="domain" description="Methyltransferase type 11" evidence="2">
    <location>
        <begin position="94"/>
        <end position="206"/>
    </location>
</feature>
<keyword evidence="1" id="KW-0812">Transmembrane</keyword>
<evidence type="ECO:0000313" key="3">
    <source>
        <dbReference type="EMBL" id="XCB31965.1"/>
    </source>
</evidence>
<dbReference type="Gene3D" id="3.40.50.150">
    <property type="entry name" value="Vaccinia Virus protein VP39"/>
    <property type="match status" value="1"/>
</dbReference>
<dbReference type="GO" id="GO:0008757">
    <property type="term" value="F:S-adenosylmethionine-dependent methyltransferase activity"/>
    <property type="evidence" value="ECO:0007669"/>
    <property type="project" value="InterPro"/>
</dbReference>
<dbReference type="EC" id="2.1.-.-" evidence="3"/>
<reference evidence="3" key="2">
    <citation type="journal article" date="2024" name="Environ. Microbiol.">
        <title>Genome analysis and description of Tunturibacter gen. nov. expands the diversity of Terriglobia in tundra soils.</title>
        <authorList>
            <person name="Messyasz A."/>
            <person name="Mannisto M.K."/>
            <person name="Kerkhof L.J."/>
            <person name="Haggblom M.M."/>
        </authorList>
    </citation>
    <scope>NUCLEOTIDE SEQUENCE</scope>
    <source>
        <strain evidence="3">X5P6</strain>
    </source>
</reference>
<dbReference type="EMBL" id="CP132942">
    <property type="protein sequence ID" value="XCB31965.1"/>
    <property type="molecule type" value="Genomic_DNA"/>
</dbReference>